<evidence type="ECO:0008006" key="4">
    <source>
        <dbReference type="Google" id="ProtNLM"/>
    </source>
</evidence>
<dbReference type="KEGG" id="eha:Ethha_0299"/>
<sequence length="90" mass="9758">MRSAGKNGSWLLLVVLLIVAVVAGGALATVLQQFSWAGFLTYTKSFGIGDAQPVTLDLSVLRISFGFGLRINLTQVLCILAAVLIYRRFR</sequence>
<keyword evidence="1" id="KW-1133">Transmembrane helix</keyword>
<dbReference type="InterPro" id="IPR025470">
    <property type="entry name" value="DUF4321"/>
</dbReference>
<evidence type="ECO:0000256" key="1">
    <source>
        <dbReference type="SAM" id="Phobius"/>
    </source>
</evidence>
<dbReference type="HOGENOM" id="CLU_166657_1_0_9"/>
<proteinExistence type="predicted"/>
<gene>
    <name evidence="2" type="ordered locus">Ethha_0299</name>
</gene>
<keyword evidence="1" id="KW-0812">Transmembrane</keyword>
<accession>E6U7F0</accession>
<evidence type="ECO:0000313" key="3">
    <source>
        <dbReference type="Proteomes" id="UP000001551"/>
    </source>
</evidence>
<feature type="transmembrane region" description="Helical" evidence="1">
    <location>
        <begin position="63"/>
        <end position="86"/>
    </location>
</feature>
<keyword evidence="1" id="KW-0472">Membrane</keyword>
<dbReference type="STRING" id="663278.Ethha_0299"/>
<dbReference type="RefSeq" id="WP_013484266.1">
    <property type="nucleotide sequence ID" value="NC_014828.1"/>
</dbReference>
<dbReference type="EMBL" id="CP002400">
    <property type="protein sequence ID" value="ADU25885.1"/>
    <property type="molecule type" value="Genomic_DNA"/>
</dbReference>
<dbReference type="Proteomes" id="UP000001551">
    <property type="component" value="Chromosome"/>
</dbReference>
<evidence type="ECO:0000313" key="2">
    <source>
        <dbReference type="EMBL" id="ADU25885.1"/>
    </source>
</evidence>
<dbReference type="AlphaFoldDB" id="E6U7F0"/>
<organism evidence="2 3">
    <name type="scientific">Ethanoligenens harbinense (strain DSM 18485 / JCM 12961 / CGMCC 1.5033 / YUAN-3)</name>
    <dbReference type="NCBI Taxonomy" id="663278"/>
    <lineage>
        <taxon>Bacteria</taxon>
        <taxon>Bacillati</taxon>
        <taxon>Bacillota</taxon>
        <taxon>Clostridia</taxon>
        <taxon>Eubacteriales</taxon>
        <taxon>Oscillospiraceae</taxon>
        <taxon>Ethanoligenens</taxon>
    </lineage>
</organism>
<dbReference type="Pfam" id="PF14209">
    <property type="entry name" value="DUF4321"/>
    <property type="match status" value="1"/>
</dbReference>
<protein>
    <recommendedName>
        <fullName evidence="4">DUF4321 domain-containing protein</fullName>
    </recommendedName>
</protein>
<reference evidence="2 3" key="1">
    <citation type="submission" date="2010-12" db="EMBL/GenBank/DDBJ databases">
        <title>Complete sequence of Ethanoligenens harbinense YUAN-3.</title>
        <authorList>
            <person name="Lucas S."/>
            <person name="Copeland A."/>
            <person name="Lapidus A."/>
            <person name="Cheng J.-F."/>
            <person name="Bruce D."/>
            <person name="Goodwin L."/>
            <person name="Pitluck S."/>
            <person name="Chertkov O."/>
            <person name="Misra M."/>
            <person name="Detter J.C."/>
            <person name="Han C."/>
            <person name="Tapia R."/>
            <person name="Land M."/>
            <person name="Hauser L."/>
            <person name="Jeffries C."/>
            <person name="Kyrpides N."/>
            <person name="Ivanova N."/>
            <person name="Mikhailova N."/>
            <person name="Wang A."/>
            <person name="Mouttaki H."/>
            <person name="He Z."/>
            <person name="Zhou J."/>
            <person name="Hemme C.L."/>
            <person name="Woyke T."/>
        </authorList>
    </citation>
    <scope>NUCLEOTIDE SEQUENCE [LARGE SCALE GENOMIC DNA]</scope>
    <source>
        <strain evidence="3">DSM 18485 / JCM 12961 / CGMCC 1.5033 / YUAN-3</strain>
    </source>
</reference>
<name>E6U7F0_ETHHY</name>
<keyword evidence="3" id="KW-1185">Reference proteome</keyword>